<keyword evidence="2" id="KW-0732">Signal</keyword>
<dbReference type="OrthoDB" id="7779986at2759"/>
<protein>
    <submittedName>
        <fullName evidence="3">Uncharacterized protein</fullName>
    </submittedName>
</protein>
<keyword evidence="1" id="KW-0812">Transmembrane</keyword>
<proteinExistence type="predicted"/>
<dbReference type="EMBL" id="JAACXV010014040">
    <property type="protein sequence ID" value="KAF7270931.1"/>
    <property type="molecule type" value="Genomic_DNA"/>
</dbReference>
<sequence>MRKPILIFLVIVLLVMGEVECRRKILRGRKAVTRTYMKPLAVPAWAIVLLVAIGQIIIVSLLYLLLKAVILDRPVKPSYTIEPMVRPVESSP</sequence>
<gene>
    <name evidence="3" type="ORF">GWI33_016140</name>
</gene>
<accession>A0A834M7E6</accession>
<name>A0A834M7E6_RHYFE</name>
<reference evidence="3" key="1">
    <citation type="submission" date="2020-08" db="EMBL/GenBank/DDBJ databases">
        <title>Genome sequencing and assembly of the red palm weevil Rhynchophorus ferrugineus.</title>
        <authorList>
            <person name="Dias G.B."/>
            <person name="Bergman C.M."/>
            <person name="Manee M."/>
        </authorList>
    </citation>
    <scope>NUCLEOTIDE SEQUENCE</scope>
    <source>
        <strain evidence="3">AA-2017</strain>
        <tissue evidence="3">Whole larva</tissue>
    </source>
</reference>
<dbReference type="Proteomes" id="UP000625711">
    <property type="component" value="Unassembled WGS sequence"/>
</dbReference>
<evidence type="ECO:0000256" key="2">
    <source>
        <dbReference type="SAM" id="SignalP"/>
    </source>
</evidence>
<dbReference type="AlphaFoldDB" id="A0A834M7E6"/>
<evidence type="ECO:0000313" key="3">
    <source>
        <dbReference type="EMBL" id="KAF7270931.1"/>
    </source>
</evidence>
<evidence type="ECO:0000313" key="4">
    <source>
        <dbReference type="Proteomes" id="UP000625711"/>
    </source>
</evidence>
<feature type="transmembrane region" description="Helical" evidence="1">
    <location>
        <begin position="45"/>
        <end position="66"/>
    </location>
</feature>
<comment type="caution">
    <text evidence="3">The sequence shown here is derived from an EMBL/GenBank/DDBJ whole genome shotgun (WGS) entry which is preliminary data.</text>
</comment>
<evidence type="ECO:0000256" key="1">
    <source>
        <dbReference type="SAM" id="Phobius"/>
    </source>
</evidence>
<feature type="signal peptide" evidence="2">
    <location>
        <begin position="1"/>
        <end position="21"/>
    </location>
</feature>
<feature type="chain" id="PRO_5032957433" evidence="2">
    <location>
        <begin position="22"/>
        <end position="92"/>
    </location>
</feature>
<keyword evidence="4" id="KW-1185">Reference proteome</keyword>
<organism evidence="3 4">
    <name type="scientific">Rhynchophorus ferrugineus</name>
    <name type="common">Red palm weevil</name>
    <name type="synonym">Curculio ferrugineus</name>
    <dbReference type="NCBI Taxonomy" id="354439"/>
    <lineage>
        <taxon>Eukaryota</taxon>
        <taxon>Metazoa</taxon>
        <taxon>Ecdysozoa</taxon>
        <taxon>Arthropoda</taxon>
        <taxon>Hexapoda</taxon>
        <taxon>Insecta</taxon>
        <taxon>Pterygota</taxon>
        <taxon>Neoptera</taxon>
        <taxon>Endopterygota</taxon>
        <taxon>Coleoptera</taxon>
        <taxon>Polyphaga</taxon>
        <taxon>Cucujiformia</taxon>
        <taxon>Curculionidae</taxon>
        <taxon>Dryophthorinae</taxon>
        <taxon>Rhynchophorus</taxon>
    </lineage>
</organism>
<keyword evidence="1" id="KW-1133">Transmembrane helix</keyword>
<keyword evidence="1" id="KW-0472">Membrane</keyword>